<evidence type="ECO:0000313" key="3">
    <source>
        <dbReference type="EMBL" id="CCL98866.1"/>
    </source>
</evidence>
<dbReference type="OrthoDB" id="3269515at2759"/>
<organism evidence="3 4">
    <name type="scientific">Fibroporia radiculosa</name>
    <dbReference type="NCBI Taxonomy" id="599839"/>
    <lineage>
        <taxon>Eukaryota</taxon>
        <taxon>Fungi</taxon>
        <taxon>Dikarya</taxon>
        <taxon>Basidiomycota</taxon>
        <taxon>Agaricomycotina</taxon>
        <taxon>Agaricomycetes</taxon>
        <taxon>Polyporales</taxon>
        <taxon>Fibroporiaceae</taxon>
        <taxon>Fibroporia</taxon>
    </lineage>
</organism>
<dbReference type="RefSeq" id="XP_012178149.1">
    <property type="nucleotide sequence ID" value="XM_012322759.1"/>
</dbReference>
<dbReference type="EMBL" id="HE796904">
    <property type="protein sequence ID" value="CCL98866.1"/>
    <property type="molecule type" value="Genomic_DNA"/>
</dbReference>
<dbReference type="AlphaFoldDB" id="J4I864"/>
<feature type="compositionally biased region" description="Pro residues" evidence="1">
    <location>
        <begin position="563"/>
        <end position="578"/>
    </location>
</feature>
<name>J4I864_9APHY</name>
<dbReference type="InParanoid" id="J4I864"/>
<gene>
    <name evidence="3" type="ORF">FIBRA_00873</name>
</gene>
<dbReference type="HOGENOM" id="CLU_377287_0_0_1"/>
<feature type="transmembrane region" description="Helical" evidence="2">
    <location>
        <begin position="110"/>
        <end position="136"/>
    </location>
</feature>
<protein>
    <recommendedName>
        <fullName evidence="5">Transmembrane protein</fullName>
    </recommendedName>
</protein>
<evidence type="ECO:0008006" key="5">
    <source>
        <dbReference type="Google" id="ProtNLM"/>
    </source>
</evidence>
<feature type="region of interest" description="Disordered" evidence="1">
    <location>
        <begin position="288"/>
        <end position="352"/>
    </location>
</feature>
<keyword evidence="2" id="KW-1133">Transmembrane helix</keyword>
<feature type="compositionally biased region" description="Polar residues" evidence="1">
    <location>
        <begin position="500"/>
        <end position="511"/>
    </location>
</feature>
<evidence type="ECO:0000313" key="4">
    <source>
        <dbReference type="Proteomes" id="UP000006352"/>
    </source>
</evidence>
<feature type="compositionally biased region" description="Polar residues" evidence="1">
    <location>
        <begin position="333"/>
        <end position="350"/>
    </location>
</feature>
<feature type="region of interest" description="Disordered" evidence="1">
    <location>
        <begin position="500"/>
        <end position="595"/>
    </location>
</feature>
<feature type="region of interest" description="Disordered" evidence="1">
    <location>
        <begin position="248"/>
        <end position="272"/>
    </location>
</feature>
<dbReference type="Proteomes" id="UP000006352">
    <property type="component" value="Unassembled WGS sequence"/>
</dbReference>
<accession>J4I864</accession>
<feature type="compositionally biased region" description="Polar residues" evidence="1">
    <location>
        <begin position="584"/>
        <end position="593"/>
    </location>
</feature>
<reference evidence="3 4" key="1">
    <citation type="journal article" date="2012" name="Appl. Environ. Microbiol.">
        <title>Short-read sequencing for genomic analysis of the brown rot fungus Fibroporia radiculosa.</title>
        <authorList>
            <person name="Tang J.D."/>
            <person name="Perkins A.D."/>
            <person name="Sonstegard T.S."/>
            <person name="Schroeder S.G."/>
            <person name="Burgess S.C."/>
            <person name="Diehl S.V."/>
        </authorList>
    </citation>
    <scope>NUCLEOTIDE SEQUENCE [LARGE SCALE GENOMIC DNA]</scope>
    <source>
        <strain evidence="3 4">TFFH 294</strain>
    </source>
</reference>
<feature type="compositionally biased region" description="Polar residues" evidence="1">
    <location>
        <begin position="442"/>
        <end position="459"/>
    </location>
</feature>
<keyword evidence="2" id="KW-0812">Transmembrane</keyword>
<sequence>MDKQRVYPRQLEASETTSSYDYWWPYPAWTASTAETISVPLAVTQLIAPTTSSDTSVMINSMITAVRPMVTSSAIPSKSGTFIHITALPPASSSSASASLNTSHGSSFNIAYLAPLFAVLGVIAGAFTTTLLLRWYSHCAGRHAARGSYFESGPQYVPTPDVGSMRARAHQSDTLSVDANAYLSPHYFRSTQAEIVREIGRTPSTPIRSPRYLHVPRSPVDALSSPLPAEDDAFFRCEQSMVNNVLQRGRSGATTSTTLLSPASLADEDQSMPYDTLRHTSIRRGILERLKYGTQRRPAKDIEEPGSTDGIGVVPGPPKQRLSRRQGHKRQTSDVTTDETGGSMAAQSIVTPKRSHSLVHSVVYESPLLHTGFRIIEEDPEMDVMLAEQECQVTNRHAATHHKHFAAQDDSDANLISPWATSLSRQAETDTYTTLPARRSAKSSPFSTPGISRTSTTASPPAMSRVDSSVLPSSPPRIMSPPLESRLFFGAIPPDFGVTPTLNLQFPSQHASSSVPDRSSPPRQMNKLHTTREPPLLPFPSSSISSPYSNRLKKAIRQARPPATSPTPTPAGPSPPPGRHSGALTPTTGFTTRHSAHDKVDEIVSRSWSQRDVSADMFVRSPTLFGALALHLRPLSGHPDSVLQGGASVPKSPLEGIEQRLEALLKSKNKDSGHCERV</sequence>
<feature type="region of interest" description="Disordered" evidence="1">
    <location>
        <begin position="426"/>
        <end position="478"/>
    </location>
</feature>
<feature type="compositionally biased region" description="Basic residues" evidence="1">
    <location>
        <begin position="321"/>
        <end position="330"/>
    </location>
</feature>
<proteinExistence type="predicted"/>
<dbReference type="GeneID" id="24093777"/>
<feature type="compositionally biased region" description="Low complexity" evidence="1">
    <location>
        <begin position="512"/>
        <end position="523"/>
    </location>
</feature>
<keyword evidence="2" id="KW-0472">Membrane</keyword>
<evidence type="ECO:0000256" key="1">
    <source>
        <dbReference type="SAM" id="MobiDB-lite"/>
    </source>
</evidence>
<keyword evidence="4" id="KW-1185">Reference proteome</keyword>
<evidence type="ECO:0000256" key="2">
    <source>
        <dbReference type="SAM" id="Phobius"/>
    </source>
</evidence>
<feature type="compositionally biased region" description="Low complexity" evidence="1">
    <location>
        <begin position="253"/>
        <end position="265"/>
    </location>
</feature>